<dbReference type="AlphaFoldDB" id="A0A413SS38"/>
<evidence type="ECO:0000313" key="8">
    <source>
        <dbReference type="Proteomes" id="UP000285642"/>
    </source>
</evidence>
<dbReference type="RefSeq" id="WP_118364456.1">
    <property type="nucleotide sequence ID" value="NZ_JAAITG010000005.1"/>
</dbReference>
<keyword evidence="5" id="KW-1133">Transmembrane helix</keyword>
<comment type="caution">
    <text evidence="7">The sequence shown here is derived from an EMBL/GenBank/DDBJ whole genome shotgun (WGS) entry which is preliminary data.</text>
</comment>
<evidence type="ECO:0000256" key="5">
    <source>
        <dbReference type="SAM" id="Phobius"/>
    </source>
</evidence>
<comment type="pathway">
    <text evidence="1">Cell wall biogenesis; cell wall polysaccharide biosynthesis.</text>
</comment>
<dbReference type="PANTHER" id="PTHR43179:SF12">
    <property type="entry name" value="GALACTOFURANOSYLTRANSFERASE GLFT2"/>
    <property type="match status" value="1"/>
</dbReference>
<dbReference type="EMBL" id="QSFS01000005">
    <property type="protein sequence ID" value="RHA71095.1"/>
    <property type="molecule type" value="Genomic_DNA"/>
</dbReference>
<feature type="domain" description="Glycosyltransferase 2-like" evidence="6">
    <location>
        <begin position="4"/>
        <end position="174"/>
    </location>
</feature>
<dbReference type="Proteomes" id="UP000285642">
    <property type="component" value="Unassembled WGS sequence"/>
</dbReference>
<name>A0A413SS38_9FIRM</name>
<protein>
    <submittedName>
        <fullName evidence="7">Glycosyltransferase family 2 protein</fullName>
    </submittedName>
</protein>
<gene>
    <name evidence="7" type="ORF">DW924_06255</name>
</gene>
<dbReference type="CDD" id="cd04186">
    <property type="entry name" value="GT_2_like_c"/>
    <property type="match status" value="1"/>
</dbReference>
<dbReference type="InterPro" id="IPR001173">
    <property type="entry name" value="Glyco_trans_2-like"/>
</dbReference>
<keyword evidence="3" id="KW-0328">Glycosyltransferase</keyword>
<comment type="similarity">
    <text evidence="2">Belongs to the glycosyltransferase 2 family.</text>
</comment>
<proteinExistence type="inferred from homology"/>
<evidence type="ECO:0000256" key="4">
    <source>
        <dbReference type="ARBA" id="ARBA00022679"/>
    </source>
</evidence>
<accession>A0A413SS38</accession>
<keyword evidence="4 7" id="KW-0808">Transferase</keyword>
<evidence type="ECO:0000313" key="7">
    <source>
        <dbReference type="EMBL" id="RHA71095.1"/>
    </source>
</evidence>
<organism evidence="7 8">
    <name type="scientific">Dorea formicigenerans</name>
    <dbReference type="NCBI Taxonomy" id="39486"/>
    <lineage>
        <taxon>Bacteria</taxon>
        <taxon>Bacillati</taxon>
        <taxon>Bacillota</taxon>
        <taxon>Clostridia</taxon>
        <taxon>Lachnospirales</taxon>
        <taxon>Lachnospiraceae</taxon>
        <taxon>Dorea</taxon>
    </lineage>
</organism>
<dbReference type="Gene3D" id="3.90.550.10">
    <property type="entry name" value="Spore Coat Polysaccharide Biosynthesis Protein SpsA, Chain A"/>
    <property type="match status" value="1"/>
</dbReference>
<sequence>MKVTIIIPNYNGKHFMEPCLKSLAEQTYKDFKILVVDNASSDGSVEYMQNNYPEIELISLSENYGFSKAVNVGIKHSDTPYVILLNNDTTVDSHYIEAMVKAIEKSPKIFSVSSKMIQMYHPDLIDSAGDLYTLLGWGVCRGSGRPINNYTKSDEIFTACAGAAIYRRCIFEKIGYFDENHFAYLEDIDIGYRARIYGYYNTYCPHALVYHVGSGTSGSKYNAFKVKLSSRNNIYLVYKNMPYIQLAFNFLPLAIGFFVKYLFFIKIGWGKEYKEGLLEGFHNMKEQKKVKFNFLHLGNYFTIEIDLIRYTFAYIKDWFTRKLLKK</sequence>
<dbReference type="SUPFAM" id="SSF53448">
    <property type="entry name" value="Nucleotide-diphospho-sugar transferases"/>
    <property type="match status" value="1"/>
</dbReference>
<evidence type="ECO:0000256" key="1">
    <source>
        <dbReference type="ARBA" id="ARBA00004776"/>
    </source>
</evidence>
<evidence type="ECO:0000259" key="6">
    <source>
        <dbReference type="Pfam" id="PF00535"/>
    </source>
</evidence>
<evidence type="ECO:0000256" key="3">
    <source>
        <dbReference type="ARBA" id="ARBA00022676"/>
    </source>
</evidence>
<dbReference type="Pfam" id="PF00535">
    <property type="entry name" value="Glycos_transf_2"/>
    <property type="match status" value="1"/>
</dbReference>
<evidence type="ECO:0000256" key="2">
    <source>
        <dbReference type="ARBA" id="ARBA00006739"/>
    </source>
</evidence>
<keyword evidence="5" id="KW-0812">Transmembrane</keyword>
<keyword evidence="5" id="KW-0472">Membrane</keyword>
<dbReference type="InterPro" id="IPR029044">
    <property type="entry name" value="Nucleotide-diphossugar_trans"/>
</dbReference>
<dbReference type="GO" id="GO:0016757">
    <property type="term" value="F:glycosyltransferase activity"/>
    <property type="evidence" value="ECO:0007669"/>
    <property type="project" value="UniProtKB-KW"/>
</dbReference>
<feature type="transmembrane region" description="Helical" evidence="5">
    <location>
        <begin position="243"/>
        <end position="264"/>
    </location>
</feature>
<dbReference type="PANTHER" id="PTHR43179">
    <property type="entry name" value="RHAMNOSYLTRANSFERASE WBBL"/>
    <property type="match status" value="1"/>
</dbReference>
<reference evidence="7 8" key="1">
    <citation type="submission" date="2018-08" db="EMBL/GenBank/DDBJ databases">
        <title>A genome reference for cultivated species of the human gut microbiota.</title>
        <authorList>
            <person name="Zou Y."/>
            <person name="Xue W."/>
            <person name="Luo G."/>
        </authorList>
    </citation>
    <scope>NUCLEOTIDE SEQUENCE [LARGE SCALE GENOMIC DNA]</scope>
    <source>
        <strain evidence="7 8">AM42-8</strain>
    </source>
</reference>